<dbReference type="AlphaFoldDB" id="A0A1L3I8Z5"/>
<name>A0A1L3I8Z5_9RHOB</name>
<dbReference type="OrthoDB" id="7876689at2"/>
<protein>
    <submittedName>
        <fullName evidence="1">Beta-barrel assembly machine subunit BamF</fullName>
    </submittedName>
</protein>
<dbReference type="RefSeq" id="WP_072505867.1">
    <property type="nucleotide sequence ID" value="NZ_CP016364.1"/>
</dbReference>
<dbReference type="STRING" id="1844006.PhaeoP97_03191"/>
<dbReference type="InterPro" id="IPR021395">
    <property type="entry name" value="DUF3035"/>
</dbReference>
<reference evidence="2" key="1">
    <citation type="submission" date="2016-07" db="EMBL/GenBank/DDBJ databases">
        <title>Phaeobacter portensis sp. nov., a tropodithietic acid producing bacterium isolated from a German harbor.</title>
        <authorList>
            <person name="Freese H.M."/>
            <person name="Bunk B."/>
            <person name="Breider S."/>
            <person name="Brinkhoff T."/>
        </authorList>
    </citation>
    <scope>NUCLEOTIDE SEQUENCE [LARGE SCALE GENOMIC DNA]</scope>
    <source>
        <strain evidence="2">P97</strain>
    </source>
</reference>
<accession>A0A1L3I8Z5</accession>
<dbReference type="EMBL" id="CP016364">
    <property type="protein sequence ID" value="APG48551.1"/>
    <property type="molecule type" value="Genomic_DNA"/>
</dbReference>
<keyword evidence="2" id="KW-1185">Reference proteome</keyword>
<dbReference type="KEGG" id="php:PhaeoP97_03191"/>
<gene>
    <name evidence="1" type="ORF">PhaeoP97_03191</name>
</gene>
<evidence type="ECO:0000313" key="1">
    <source>
        <dbReference type="EMBL" id="APG48551.1"/>
    </source>
</evidence>
<dbReference type="PROSITE" id="PS51257">
    <property type="entry name" value="PROKAR_LIPOPROTEIN"/>
    <property type="match status" value="1"/>
</dbReference>
<evidence type="ECO:0000313" key="2">
    <source>
        <dbReference type="Proteomes" id="UP000183859"/>
    </source>
</evidence>
<sequence length="171" mass="18211">MRIPFGVIVLTGVLAVSACGQKGLRDLRPSGTGPDEFMILPSKPLAEPNSYQTLPTPTPGAANLTDRNPKGEAVAVLGGNPAALVPGESIPASDGALVTAVSRYGVDPNVRADLAARDAKKRKRENRTARFKLFPVDRYQEAYKREAIAPAQVSELFRRSGYETPSAPPAE</sequence>
<organism evidence="1 2">
    <name type="scientific">Phaeobacter porticola</name>
    <dbReference type="NCBI Taxonomy" id="1844006"/>
    <lineage>
        <taxon>Bacteria</taxon>
        <taxon>Pseudomonadati</taxon>
        <taxon>Pseudomonadota</taxon>
        <taxon>Alphaproteobacteria</taxon>
        <taxon>Rhodobacterales</taxon>
        <taxon>Roseobacteraceae</taxon>
        <taxon>Phaeobacter</taxon>
    </lineage>
</organism>
<proteinExistence type="predicted"/>
<dbReference type="Pfam" id="PF11233">
    <property type="entry name" value="DUF3035"/>
    <property type="match status" value="1"/>
</dbReference>
<dbReference type="Proteomes" id="UP000183859">
    <property type="component" value="Chromosome"/>
</dbReference>